<comment type="caution">
    <text evidence="2">The sequence shown here is derived from an EMBL/GenBank/DDBJ whole genome shotgun (WGS) entry which is preliminary data.</text>
</comment>
<proteinExistence type="predicted"/>
<dbReference type="EMBL" id="WNYA01026367">
    <property type="protein sequence ID" value="KAG8537826.1"/>
    <property type="molecule type" value="Genomic_DNA"/>
</dbReference>
<evidence type="ECO:0000313" key="2">
    <source>
        <dbReference type="EMBL" id="KAG8537826.1"/>
    </source>
</evidence>
<keyword evidence="3" id="KW-1185">Reference proteome</keyword>
<keyword evidence="1" id="KW-0732">Signal</keyword>
<accession>A0AAV6YLL0</accession>
<evidence type="ECO:0000256" key="1">
    <source>
        <dbReference type="SAM" id="SignalP"/>
    </source>
</evidence>
<reference evidence="2" key="1">
    <citation type="thesis" date="2020" institute="ProQuest LLC" country="789 East Eisenhower Parkway, Ann Arbor, MI, USA">
        <title>Comparative Genomics and Chromosome Evolution.</title>
        <authorList>
            <person name="Mudd A.B."/>
        </authorList>
    </citation>
    <scope>NUCLEOTIDE SEQUENCE</scope>
    <source>
        <strain evidence="2">237g6f4</strain>
        <tissue evidence="2">Blood</tissue>
    </source>
</reference>
<gene>
    <name evidence="2" type="ORF">GDO81_023761</name>
</gene>
<dbReference type="AlphaFoldDB" id="A0AAV6YLL0"/>
<dbReference type="Proteomes" id="UP000824782">
    <property type="component" value="Unassembled WGS sequence"/>
</dbReference>
<evidence type="ECO:0000313" key="3">
    <source>
        <dbReference type="Proteomes" id="UP000824782"/>
    </source>
</evidence>
<name>A0AAV6YLL0_ENGPU</name>
<protein>
    <submittedName>
        <fullName evidence="2">Uncharacterized protein</fullName>
    </submittedName>
</protein>
<organism evidence="2 3">
    <name type="scientific">Engystomops pustulosus</name>
    <name type="common">Tungara frog</name>
    <name type="synonym">Physalaemus pustulosus</name>
    <dbReference type="NCBI Taxonomy" id="76066"/>
    <lineage>
        <taxon>Eukaryota</taxon>
        <taxon>Metazoa</taxon>
        <taxon>Chordata</taxon>
        <taxon>Craniata</taxon>
        <taxon>Vertebrata</taxon>
        <taxon>Euteleostomi</taxon>
        <taxon>Amphibia</taxon>
        <taxon>Batrachia</taxon>
        <taxon>Anura</taxon>
        <taxon>Neobatrachia</taxon>
        <taxon>Hyloidea</taxon>
        <taxon>Leptodactylidae</taxon>
        <taxon>Leiuperinae</taxon>
        <taxon>Engystomops</taxon>
    </lineage>
</organism>
<feature type="signal peptide" evidence="1">
    <location>
        <begin position="1"/>
        <end position="18"/>
    </location>
</feature>
<sequence length="94" mass="10748">MILSSLTWCLVRLPWTFRIQVLFGCFVLKKKKKSIKFFALEHRDYHYGIGGIVITLSPSIRYSLQSPALVVEAYKSCSLRSSVPLVSDHPSSWD</sequence>
<feature type="chain" id="PRO_5043585856" evidence="1">
    <location>
        <begin position="19"/>
        <end position="94"/>
    </location>
</feature>